<accession>A0A7T0KM74</accession>
<keyword evidence="5" id="KW-0812">Transmembrane</keyword>
<dbReference type="GO" id="GO:0005975">
    <property type="term" value="P:carbohydrate metabolic process"/>
    <property type="evidence" value="ECO:0007669"/>
    <property type="project" value="UniProtKB-ARBA"/>
</dbReference>
<keyword evidence="4" id="KW-0572">Peptidoglycan-anchor</keyword>
<dbReference type="Pfam" id="PF00746">
    <property type="entry name" value="Gram_pos_anchor"/>
    <property type="match status" value="1"/>
</dbReference>
<keyword evidence="1" id="KW-0134">Cell wall</keyword>
<gene>
    <name evidence="7" type="ORF">G7Y29_09295</name>
</gene>
<dbReference type="EMBL" id="CP064955">
    <property type="protein sequence ID" value="QPK83024.1"/>
    <property type="molecule type" value="Genomic_DNA"/>
</dbReference>
<keyword evidence="5" id="KW-0472">Membrane</keyword>
<name>A0A7T0KM74_9CORY</name>
<proteinExistence type="predicted"/>
<dbReference type="Proteomes" id="UP000594586">
    <property type="component" value="Chromosome"/>
</dbReference>
<evidence type="ECO:0000259" key="6">
    <source>
        <dbReference type="PROSITE" id="PS50847"/>
    </source>
</evidence>
<feature type="transmembrane region" description="Helical" evidence="5">
    <location>
        <begin position="152"/>
        <end position="171"/>
    </location>
</feature>
<evidence type="ECO:0000256" key="5">
    <source>
        <dbReference type="SAM" id="Phobius"/>
    </source>
</evidence>
<dbReference type="RefSeq" id="WP_165002303.1">
    <property type="nucleotide sequence ID" value="NZ_CP064955.1"/>
</dbReference>
<keyword evidence="8" id="KW-1185">Reference proteome</keyword>
<reference evidence="7 8" key="1">
    <citation type="submission" date="2020-11" db="EMBL/GenBank/DDBJ databases">
        <title>Corynebacterium sp. MC1420.</title>
        <authorList>
            <person name="Zhou J."/>
        </authorList>
    </citation>
    <scope>NUCLEOTIDE SEQUENCE [LARGE SCALE GENOMIC DNA]</scope>
    <source>
        <strain evidence="7 8">MC1420</strain>
    </source>
</reference>
<evidence type="ECO:0000313" key="8">
    <source>
        <dbReference type="Proteomes" id="UP000594586"/>
    </source>
</evidence>
<keyword evidence="2" id="KW-0964">Secreted</keyword>
<dbReference type="PROSITE" id="PS50847">
    <property type="entry name" value="GRAM_POS_ANCHORING"/>
    <property type="match status" value="1"/>
</dbReference>
<keyword evidence="3" id="KW-0732">Signal</keyword>
<evidence type="ECO:0000256" key="1">
    <source>
        <dbReference type="ARBA" id="ARBA00022512"/>
    </source>
</evidence>
<dbReference type="Gene3D" id="2.60.40.10">
    <property type="entry name" value="Immunoglobulins"/>
    <property type="match status" value="1"/>
</dbReference>
<dbReference type="NCBIfam" id="TIGR01167">
    <property type="entry name" value="LPXTG_anchor"/>
    <property type="match status" value="1"/>
</dbReference>
<evidence type="ECO:0000313" key="7">
    <source>
        <dbReference type="EMBL" id="QPK83024.1"/>
    </source>
</evidence>
<evidence type="ECO:0000256" key="3">
    <source>
        <dbReference type="ARBA" id="ARBA00022729"/>
    </source>
</evidence>
<feature type="domain" description="Gram-positive cocci surface proteins LPxTG" evidence="6">
    <location>
        <begin position="144"/>
        <end position="176"/>
    </location>
</feature>
<evidence type="ECO:0000256" key="2">
    <source>
        <dbReference type="ARBA" id="ARBA00022525"/>
    </source>
</evidence>
<dbReference type="InterPro" id="IPR013783">
    <property type="entry name" value="Ig-like_fold"/>
</dbReference>
<dbReference type="AlphaFoldDB" id="A0A7T0KM74"/>
<evidence type="ECO:0000256" key="4">
    <source>
        <dbReference type="ARBA" id="ARBA00023088"/>
    </source>
</evidence>
<protein>
    <submittedName>
        <fullName evidence="7">LPXTG cell wall anchor domain-containing protein</fullName>
    </submittedName>
</protein>
<organism evidence="7 8">
    <name type="scientific">Corynebacterium qintianiae</name>
    <dbReference type="NCBI Taxonomy" id="2709392"/>
    <lineage>
        <taxon>Bacteria</taxon>
        <taxon>Bacillati</taxon>
        <taxon>Actinomycetota</taxon>
        <taxon>Actinomycetes</taxon>
        <taxon>Mycobacteriales</taxon>
        <taxon>Corynebacteriaceae</taxon>
        <taxon>Corynebacterium</taxon>
    </lineage>
</organism>
<dbReference type="InterPro" id="IPR019931">
    <property type="entry name" value="LPXTG_anchor"/>
</dbReference>
<dbReference type="KEGG" id="cqn:G7Y29_09295"/>
<sequence>MTTQYVDVTVNKTVNGVNVDGENTGAGAVFEIYECTAQDSGTGYTVADGATPLTGTNALGNAAAETPAITTAGGDANAAAAANGYALQFDPEKQYCAVETKAPAGYMRNPIPTPLDLTTEGTETTRPIYTAKVNNVRDNIFDRLPATGERTMIALLAIGLVLFAGGAAYQLRRKNA</sequence>
<keyword evidence="5" id="KW-1133">Transmembrane helix</keyword>